<dbReference type="OrthoDB" id="5423490at2759"/>
<evidence type="ECO:0000313" key="1">
    <source>
        <dbReference type="EMBL" id="KAH7241225.1"/>
    </source>
</evidence>
<dbReference type="EMBL" id="JAGPXF010000005">
    <property type="protein sequence ID" value="KAH7241225.1"/>
    <property type="molecule type" value="Genomic_DNA"/>
</dbReference>
<feature type="non-terminal residue" evidence="1">
    <location>
        <position position="273"/>
    </location>
</feature>
<dbReference type="AlphaFoldDB" id="A0A8K0RWH1"/>
<protein>
    <submittedName>
        <fullName evidence="1">Uncharacterized protein</fullName>
    </submittedName>
</protein>
<accession>A0A8K0RWH1</accession>
<evidence type="ECO:0000313" key="2">
    <source>
        <dbReference type="Proteomes" id="UP000813427"/>
    </source>
</evidence>
<comment type="caution">
    <text evidence="1">The sequence shown here is derived from an EMBL/GenBank/DDBJ whole genome shotgun (WGS) entry which is preliminary data.</text>
</comment>
<dbReference type="Proteomes" id="UP000813427">
    <property type="component" value="Unassembled WGS sequence"/>
</dbReference>
<name>A0A8K0RWH1_9HYPO</name>
<organism evidence="1 2">
    <name type="scientific">Fusarium tricinctum</name>
    <dbReference type="NCBI Taxonomy" id="61284"/>
    <lineage>
        <taxon>Eukaryota</taxon>
        <taxon>Fungi</taxon>
        <taxon>Dikarya</taxon>
        <taxon>Ascomycota</taxon>
        <taxon>Pezizomycotina</taxon>
        <taxon>Sordariomycetes</taxon>
        <taxon>Hypocreomycetidae</taxon>
        <taxon>Hypocreales</taxon>
        <taxon>Nectriaceae</taxon>
        <taxon>Fusarium</taxon>
        <taxon>Fusarium tricinctum species complex</taxon>
    </lineage>
</organism>
<reference evidence="1" key="1">
    <citation type="journal article" date="2021" name="Nat. Commun.">
        <title>Genetic determinants of endophytism in the Arabidopsis root mycobiome.</title>
        <authorList>
            <person name="Mesny F."/>
            <person name="Miyauchi S."/>
            <person name="Thiergart T."/>
            <person name="Pickel B."/>
            <person name="Atanasova L."/>
            <person name="Karlsson M."/>
            <person name="Huettel B."/>
            <person name="Barry K.W."/>
            <person name="Haridas S."/>
            <person name="Chen C."/>
            <person name="Bauer D."/>
            <person name="Andreopoulos W."/>
            <person name="Pangilinan J."/>
            <person name="LaButti K."/>
            <person name="Riley R."/>
            <person name="Lipzen A."/>
            <person name="Clum A."/>
            <person name="Drula E."/>
            <person name="Henrissat B."/>
            <person name="Kohler A."/>
            <person name="Grigoriev I.V."/>
            <person name="Martin F.M."/>
            <person name="Hacquard S."/>
        </authorList>
    </citation>
    <scope>NUCLEOTIDE SEQUENCE</scope>
    <source>
        <strain evidence="1">MPI-SDFR-AT-0068</strain>
    </source>
</reference>
<gene>
    <name evidence="1" type="ORF">BKA59DRAFT_399748</name>
</gene>
<keyword evidence="2" id="KW-1185">Reference proteome</keyword>
<sequence>SHLDGVKWPLRQPTNVIEAGKTEVVHLGSLRKLVRYIYTLEFFILEFQCPALVRSNSLHVASCSSGILVNAGYFNKNGSLLERMYTSGNVVDVVLNSKEISSRESFVRVDYDFGVKVLLPTEKYDWRPIHESIVIAAFIRSKILFPKGTFYNNINDKQWEYFRGIIENDDPSCLLFIDDFEDNRHFGAGIEWGQACLGFGDGCSMTVRTHRGDLQFLHVMGSFNGEGPQDTRSHILGWIEIMYKLACGDQGVSTNDPLGKHFPRHFDNQSTPT</sequence>
<proteinExistence type="predicted"/>